<sequence>MKATLFARAMAARILGQSLVSSSRSFCSGALPVQCRPPQQVLVKDGGLHVQWSQSHSSFYHRDWLHRNRPGVLSSSGQNMQESCSNAPDGIGSATLNGEKMTIDIVWKDEGLSVSEYPVNMLLEHDCSSEALNKRKMQRRPTPLKERNGGIVPRISYERVTTSEDGVFEWMDHVMRDGLCIVHDTPCHEGQVTKLARRIGNVMDTIYGEIWDVRLENDPINIAYTNLGLDLHQDLVYYESPPGLQLLHCMKFDEGIQGGNSTFADAIQAAELLRKTDKEAFDTLVRVPATFQKIHYARASPVHLKYQRPHIVLNHDEEVVGVFWAPAFEGPLQVPEAQVQRYFEAYKKFAHLVEDEANGLKISFRLKEGETVVFNNRRMLHGRTSFKPSGPASATRHLQGLSELSGQRVEKYPGGRSKLLLKAAGRWAPL</sequence>
<dbReference type="Proteomes" id="UP000011087">
    <property type="component" value="Unassembled WGS sequence"/>
</dbReference>
<reference evidence="9" key="3">
    <citation type="submission" date="2016-03" db="UniProtKB">
        <authorList>
            <consortium name="EnsemblProtists"/>
        </authorList>
    </citation>
    <scope>IDENTIFICATION</scope>
</reference>
<keyword evidence="5" id="KW-0560">Oxidoreductase</keyword>
<dbReference type="GO" id="GO:0005739">
    <property type="term" value="C:mitochondrion"/>
    <property type="evidence" value="ECO:0007669"/>
    <property type="project" value="TreeGrafter"/>
</dbReference>
<evidence type="ECO:0000256" key="2">
    <source>
        <dbReference type="ARBA" id="ARBA00008654"/>
    </source>
</evidence>
<reference evidence="8 10" key="1">
    <citation type="journal article" date="2012" name="Nature">
        <title>Algal genomes reveal evolutionary mosaicism and the fate of nucleomorphs.</title>
        <authorList>
            <consortium name="DOE Joint Genome Institute"/>
            <person name="Curtis B.A."/>
            <person name="Tanifuji G."/>
            <person name="Burki F."/>
            <person name="Gruber A."/>
            <person name="Irimia M."/>
            <person name="Maruyama S."/>
            <person name="Arias M.C."/>
            <person name="Ball S.G."/>
            <person name="Gile G.H."/>
            <person name="Hirakawa Y."/>
            <person name="Hopkins J.F."/>
            <person name="Kuo A."/>
            <person name="Rensing S.A."/>
            <person name="Schmutz J."/>
            <person name="Symeonidi A."/>
            <person name="Elias M."/>
            <person name="Eveleigh R.J."/>
            <person name="Herman E.K."/>
            <person name="Klute M.J."/>
            <person name="Nakayama T."/>
            <person name="Obornik M."/>
            <person name="Reyes-Prieto A."/>
            <person name="Armbrust E.V."/>
            <person name="Aves S.J."/>
            <person name="Beiko R.G."/>
            <person name="Coutinho P."/>
            <person name="Dacks J.B."/>
            <person name="Durnford D.G."/>
            <person name="Fast N.M."/>
            <person name="Green B.R."/>
            <person name="Grisdale C.J."/>
            <person name="Hempel F."/>
            <person name="Henrissat B."/>
            <person name="Hoppner M.P."/>
            <person name="Ishida K."/>
            <person name="Kim E."/>
            <person name="Koreny L."/>
            <person name="Kroth P.G."/>
            <person name="Liu Y."/>
            <person name="Malik S.B."/>
            <person name="Maier U.G."/>
            <person name="McRose D."/>
            <person name="Mock T."/>
            <person name="Neilson J.A."/>
            <person name="Onodera N.T."/>
            <person name="Poole A.M."/>
            <person name="Pritham E.J."/>
            <person name="Richards T.A."/>
            <person name="Rocap G."/>
            <person name="Roy S.W."/>
            <person name="Sarai C."/>
            <person name="Schaack S."/>
            <person name="Shirato S."/>
            <person name="Slamovits C.H."/>
            <person name="Spencer D.F."/>
            <person name="Suzuki S."/>
            <person name="Worden A.Z."/>
            <person name="Zauner S."/>
            <person name="Barry K."/>
            <person name="Bell C."/>
            <person name="Bharti A.K."/>
            <person name="Crow J.A."/>
            <person name="Grimwood J."/>
            <person name="Kramer R."/>
            <person name="Lindquist E."/>
            <person name="Lucas S."/>
            <person name="Salamov A."/>
            <person name="McFadden G.I."/>
            <person name="Lane C.E."/>
            <person name="Keeling P.J."/>
            <person name="Gray M.W."/>
            <person name="Grigoriev I.V."/>
            <person name="Archibald J.M."/>
        </authorList>
    </citation>
    <scope>NUCLEOTIDE SEQUENCE</scope>
    <source>
        <strain evidence="8 10">CCMP2712</strain>
    </source>
</reference>
<proteinExistence type="inferred from homology"/>
<dbReference type="Pfam" id="PF02668">
    <property type="entry name" value="TauD"/>
    <property type="match status" value="1"/>
</dbReference>
<dbReference type="KEGG" id="gtt:GUITHDRAFT_164324"/>
<dbReference type="OrthoDB" id="406634at2759"/>
<name>L1IZ65_GUITC</name>
<dbReference type="AlphaFoldDB" id="L1IZ65"/>
<dbReference type="PaxDb" id="55529-EKX41563"/>
<organism evidence="8">
    <name type="scientific">Guillardia theta (strain CCMP2712)</name>
    <name type="common">Cryptophyte</name>
    <dbReference type="NCBI Taxonomy" id="905079"/>
    <lineage>
        <taxon>Eukaryota</taxon>
        <taxon>Cryptophyceae</taxon>
        <taxon>Pyrenomonadales</taxon>
        <taxon>Geminigeraceae</taxon>
        <taxon>Guillardia</taxon>
    </lineage>
</organism>
<dbReference type="PANTHER" id="PTHR10696">
    <property type="entry name" value="GAMMA-BUTYROBETAINE HYDROXYLASE-RELATED"/>
    <property type="match status" value="1"/>
</dbReference>
<keyword evidence="6" id="KW-0408">Iron</keyword>
<evidence type="ECO:0000259" key="7">
    <source>
        <dbReference type="Pfam" id="PF02668"/>
    </source>
</evidence>
<evidence type="ECO:0000256" key="4">
    <source>
        <dbReference type="ARBA" id="ARBA00022964"/>
    </source>
</evidence>
<dbReference type="InterPro" id="IPR003819">
    <property type="entry name" value="TauD/TfdA-like"/>
</dbReference>
<evidence type="ECO:0000256" key="1">
    <source>
        <dbReference type="ARBA" id="ARBA00001954"/>
    </source>
</evidence>
<dbReference type="GeneID" id="17298285"/>
<dbReference type="CDD" id="cd00250">
    <property type="entry name" value="CAS_like"/>
    <property type="match status" value="1"/>
</dbReference>
<evidence type="ECO:0000256" key="3">
    <source>
        <dbReference type="ARBA" id="ARBA00022723"/>
    </source>
</evidence>
<accession>L1IZ65</accession>
<feature type="domain" description="TauD/TfdA-like" evidence="7">
    <location>
        <begin position="154"/>
        <end position="400"/>
    </location>
</feature>
<dbReference type="InterPro" id="IPR050411">
    <property type="entry name" value="AlphaKG_dependent_hydroxylases"/>
</dbReference>
<dbReference type="GO" id="GO:0051213">
    <property type="term" value="F:dioxygenase activity"/>
    <property type="evidence" value="ECO:0007669"/>
    <property type="project" value="UniProtKB-KW"/>
</dbReference>
<comment type="similarity">
    <text evidence="2">Belongs to the gamma-BBH/TMLD family.</text>
</comment>
<evidence type="ECO:0000313" key="8">
    <source>
        <dbReference type="EMBL" id="EKX41563.1"/>
    </source>
</evidence>
<keyword evidence="10" id="KW-1185">Reference proteome</keyword>
<evidence type="ECO:0000256" key="6">
    <source>
        <dbReference type="ARBA" id="ARBA00023004"/>
    </source>
</evidence>
<keyword evidence="4" id="KW-0223">Dioxygenase</keyword>
<dbReference type="SUPFAM" id="SSF51197">
    <property type="entry name" value="Clavaminate synthase-like"/>
    <property type="match status" value="1"/>
</dbReference>
<evidence type="ECO:0000313" key="10">
    <source>
        <dbReference type="Proteomes" id="UP000011087"/>
    </source>
</evidence>
<dbReference type="HOGENOM" id="CLU_021859_2_0_1"/>
<dbReference type="GO" id="GO:0045329">
    <property type="term" value="P:carnitine biosynthetic process"/>
    <property type="evidence" value="ECO:0007669"/>
    <property type="project" value="TreeGrafter"/>
</dbReference>
<reference evidence="10" key="2">
    <citation type="submission" date="2012-11" db="EMBL/GenBank/DDBJ databases">
        <authorList>
            <person name="Kuo A."/>
            <person name="Curtis B.A."/>
            <person name="Tanifuji G."/>
            <person name="Burki F."/>
            <person name="Gruber A."/>
            <person name="Irimia M."/>
            <person name="Maruyama S."/>
            <person name="Arias M.C."/>
            <person name="Ball S.G."/>
            <person name="Gile G.H."/>
            <person name="Hirakawa Y."/>
            <person name="Hopkins J.F."/>
            <person name="Rensing S.A."/>
            <person name="Schmutz J."/>
            <person name="Symeonidi A."/>
            <person name="Elias M."/>
            <person name="Eveleigh R.J."/>
            <person name="Herman E.K."/>
            <person name="Klute M.J."/>
            <person name="Nakayama T."/>
            <person name="Obornik M."/>
            <person name="Reyes-Prieto A."/>
            <person name="Armbrust E.V."/>
            <person name="Aves S.J."/>
            <person name="Beiko R.G."/>
            <person name="Coutinho P."/>
            <person name="Dacks J.B."/>
            <person name="Durnford D.G."/>
            <person name="Fast N.M."/>
            <person name="Green B.R."/>
            <person name="Grisdale C."/>
            <person name="Hempe F."/>
            <person name="Henrissat B."/>
            <person name="Hoppner M.P."/>
            <person name="Ishida K.-I."/>
            <person name="Kim E."/>
            <person name="Koreny L."/>
            <person name="Kroth P.G."/>
            <person name="Liu Y."/>
            <person name="Malik S.-B."/>
            <person name="Maier U.G."/>
            <person name="McRose D."/>
            <person name="Mock T."/>
            <person name="Neilson J.A."/>
            <person name="Onodera N.T."/>
            <person name="Poole A.M."/>
            <person name="Pritham E.J."/>
            <person name="Richards T.A."/>
            <person name="Rocap G."/>
            <person name="Roy S.W."/>
            <person name="Sarai C."/>
            <person name="Schaack S."/>
            <person name="Shirato S."/>
            <person name="Slamovits C.H."/>
            <person name="Spencer D.F."/>
            <person name="Suzuki S."/>
            <person name="Worden A.Z."/>
            <person name="Zauner S."/>
            <person name="Barry K."/>
            <person name="Bell C."/>
            <person name="Bharti A.K."/>
            <person name="Crow J.A."/>
            <person name="Grimwood J."/>
            <person name="Kramer R."/>
            <person name="Lindquist E."/>
            <person name="Lucas S."/>
            <person name="Salamov A."/>
            <person name="McFadden G.I."/>
            <person name="Lane C.E."/>
            <person name="Keeling P.J."/>
            <person name="Gray M.W."/>
            <person name="Grigoriev I.V."/>
            <person name="Archibald J.M."/>
        </authorList>
    </citation>
    <scope>NUCLEOTIDE SEQUENCE</scope>
    <source>
        <strain evidence="10">CCMP2712</strain>
    </source>
</reference>
<keyword evidence="3" id="KW-0479">Metal-binding</keyword>
<dbReference type="GO" id="GO:0046872">
    <property type="term" value="F:metal ion binding"/>
    <property type="evidence" value="ECO:0007669"/>
    <property type="project" value="UniProtKB-KW"/>
</dbReference>
<gene>
    <name evidence="8" type="ORF">GUITHDRAFT_164324</name>
</gene>
<dbReference type="EnsemblProtists" id="EKX41563">
    <property type="protein sequence ID" value="EKX41563"/>
    <property type="gene ID" value="GUITHDRAFT_164324"/>
</dbReference>
<evidence type="ECO:0000256" key="5">
    <source>
        <dbReference type="ARBA" id="ARBA00023002"/>
    </source>
</evidence>
<dbReference type="OMA" id="VHITWPN"/>
<dbReference type="eggNOG" id="KOG3888">
    <property type="taxonomic scope" value="Eukaryota"/>
</dbReference>
<dbReference type="PANTHER" id="PTHR10696:SF25">
    <property type="entry name" value="OXIDOREDUCTASE AIM17-RELATED"/>
    <property type="match status" value="1"/>
</dbReference>
<protein>
    <recommendedName>
        <fullName evidence="7">TauD/TfdA-like domain-containing protein</fullName>
    </recommendedName>
</protein>
<comment type="cofactor">
    <cofactor evidence="1">
        <name>Fe(2+)</name>
        <dbReference type="ChEBI" id="CHEBI:29033"/>
    </cofactor>
</comment>
<evidence type="ECO:0000313" key="9">
    <source>
        <dbReference type="EnsemblProtists" id="EKX41563"/>
    </source>
</evidence>
<dbReference type="Gene3D" id="3.60.130.10">
    <property type="entry name" value="Clavaminate synthase-like"/>
    <property type="match status" value="1"/>
</dbReference>
<dbReference type="RefSeq" id="XP_005828543.1">
    <property type="nucleotide sequence ID" value="XM_005828486.1"/>
</dbReference>
<dbReference type="EMBL" id="JH993022">
    <property type="protein sequence ID" value="EKX41563.1"/>
    <property type="molecule type" value="Genomic_DNA"/>
</dbReference>
<dbReference type="STRING" id="905079.L1IZ65"/>
<dbReference type="InterPro" id="IPR042098">
    <property type="entry name" value="TauD-like_sf"/>
</dbReference>